<comment type="caution">
    <text evidence="1">The sequence shown here is derived from an EMBL/GenBank/DDBJ whole genome shotgun (WGS) entry which is preliminary data.</text>
</comment>
<protein>
    <recommendedName>
        <fullName evidence="3">Reverse transcriptase</fullName>
    </recommendedName>
</protein>
<dbReference type="PANTHER" id="PTHR47027:SF20">
    <property type="entry name" value="REVERSE TRANSCRIPTASE-LIKE PROTEIN WITH RNA-DIRECTED DNA POLYMERASE DOMAIN"/>
    <property type="match status" value="1"/>
</dbReference>
<reference evidence="1 2" key="1">
    <citation type="journal article" date="2022" name="Allergy">
        <title>Genome assembly and annotation of Periplaneta americana reveal a comprehensive cockroach allergen profile.</title>
        <authorList>
            <person name="Wang L."/>
            <person name="Xiong Q."/>
            <person name="Saelim N."/>
            <person name="Wang L."/>
            <person name="Nong W."/>
            <person name="Wan A.T."/>
            <person name="Shi M."/>
            <person name="Liu X."/>
            <person name="Cao Q."/>
            <person name="Hui J.H.L."/>
            <person name="Sookrung N."/>
            <person name="Leung T.F."/>
            <person name="Tungtrongchitr A."/>
            <person name="Tsui S.K.W."/>
        </authorList>
    </citation>
    <scope>NUCLEOTIDE SEQUENCE [LARGE SCALE GENOMIC DNA]</scope>
    <source>
        <strain evidence="1">PWHHKU_190912</strain>
    </source>
</reference>
<sequence length="258" mass="30783">MQMKHVWRIRMQSELHPNCKLRDLIKVEVKEGLLLVDIMPHGTTINSDAYVVTLKKLQARLSRVQRHWENSSSVCDRCLQTYAFKWSQRKKSPRDLTVASDNLSAIEFRPEEEMILRDMLLELNYNCELYGMKINANKTKIMVVARKIKKINLRILNEAVEQVDSFKYLECTISSNMSYSQEVKRRIAMAKEAFNRKRSIFCGSVEKEARKRLLKCFMWSVALYGEETWTLRRSEEKRREVFEMWIWRRMERVNGETE</sequence>
<organism evidence="1 2">
    <name type="scientific">Periplaneta americana</name>
    <name type="common">American cockroach</name>
    <name type="synonym">Blatta americana</name>
    <dbReference type="NCBI Taxonomy" id="6978"/>
    <lineage>
        <taxon>Eukaryota</taxon>
        <taxon>Metazoa</taxon>
        <taxon>Ecdysozoa</taxon>
        <taxon>Arthropoda</taxon>
        <taxon>Hexapoda</taxon>
        <taxon>Insecta</taxon>
        <taxon>Pterygota</taxon>
        <taxon>Neoptera</taxon>
        <taxon>Polyneoptera</taxon>
        <taxon>Dictyoptera</taxon>
        <taxon>Blattodea</taxon>
        <taxon>Blattoidea</taxon>
        <taxon>Blattidae</taxon>
        <taxon>Blattinae</taxon>
        <taxon>Periplaneta</taxon>
    </lineage>
</organism>
<proteinExistence type="predicted"/>
<dbReference type="PANTHER" id="PTHR47027">
    <property type="entry name" value="REVERSE TRANSCRIPTASE DOMAIN-CONTAINING PROTEIN"/>
    <property type="match status" value="1"/>
</dbReference>
<name>A0ABQ8T2L3_PERAM</name>
<dbReference type="EMBL" id="JAJSOF020000017">
    <property type="protein sequence ID" value="KAJ4440147.1"/>
    <property type="molecule type" value="Genomic_DNA"/>
</dbReference>
<keyword evidence="2" id="KW-1185">Reference proteome</keyword>
<gene>
    <name evidence="1" type="ORF">ANN_08285</name>
</gene>
<accession>A0ABQ8T2L3</accession>
<evidence type="ECO:0000313" key="1">
    <source>
        <dbReference type="EMBL" id="KAJ4440147.1"/>
    </source>
</evidence>
<evidence type="ECO:0008006" key="3">
    <source>
        <dbReference type="Google" id="ProtNLM"/>
    </source>
</evidence>
<dbReference type="Proteomes" id="UP001148838">
    <property type="component" value="Unassembled WGS sequence"/>
</dbReference>
<evidence type="ECO:0000313" key="2">
    <source>
        <dbReference type="Proteomes" id="UP001148838"/>
    </source>
</evidence>